<evidence type="ECO:0000313" key="2">
    <source>
        <dbReference type="Proteomes" id="UP000220251"/>
    </source>
</evidence>
<dbReference type="OrthoDB" id="21934at2"/>
<proteinExistence type="predicted"/>
<gene>
    <name evidence="1" type="ORF">ELAC_1640</name>
</gene>
<dbReference type="AlphaFoldDB" id="A0A0H5DRW0"/>
<dbReference type="EMBL" id="CWGJ01000025">
    <property type="protein sequence ID" value="CRX38968.1"/>
    <property type="molecule type" value="Genomic_DNA"/>
</dbReference>
<dbReference type="RefSeq" id="WP_098038829.1">
    <property type="nucleotide sequence ID" value="NZ_CWGJ01000025.1"/>
</dbReference>
<evidence type="ECO:0000313" key="1">
    <source>
        <dbReference type="EMBL" id="CRX38968.1"/>
    </source>
</evidence>
<sequence>MDNQKGHDFFFHEGTWLGEGRVQFSGSADEIKFYTKWQVGSEKNGAIVLKQLVEMQGINEKMLNTYTLQSIQNEKFEISLTNDLLQDVRGKGVYDTGKIAWEFTSKGIFEGFEIFEKKADGTYQFHAEYSTEDLFRTVIDGVLWKKF</sequence>
<keyword evidence="2" id="KW-1185">Reference proteome</keyword>
<reference evidence="2" key="1">
    <citation type="submission" date="2015-06" db="EMBL/GenBank/DDBJ databases">
        <authorList>
            <person name="Bertelli C."/>
        </authorList>
    </citation>
    <scope>NUCLEOTIDE SEQUENCE [LARGE SCALE GENOMIC DNA]</scope>
    <source>
        <strain evidence="2">CRIB-30</strain>
    </source>
</reference>
<accession>A0A0H5DRW0</accession>
<organism evidence="1 2">
    <name type="scientific">Estrella lausannensis</name>
    <dbReference type="NCBI Taxonomy" id="483423"/>
    <lineage>
        <taxon>Bacteria</taxon>
        <taxon>Pseudomonadati</taxon>
        <taxon>Chlamydiota</taxon>
        <taxon>Chlamydiia</taxon>
        <taxon>Parachlamydiales</taxon>
        <taxon>Candidatus Criblamydiaceae</taxon>
        <taxon>Estrella</taxon>
    </lineage>
</organism>
<name>A0A0H5DRW0_9BACT</name>
<protein>
    <submittedName>
        <fullName evidence="1">Uncharacterized protein</fullName>
    </submittedName>
</protein>
<dbReference type="Proteomes" id="UP000220251">
    <property type="component" value="Unassembled WGS sequence"/>
</dbReference>